<dbReference type="Gene3D" id="3.50.50.60">
    <property type="entry name" value="FAD/NAD(P)-binding domain"/>
    <property type="match status" value="1"/>
</dbReference>
<feature type="domain" description="FAD-binding" evidence="1">
    <location>
        <begin position="3"/>
        <end position="307"/>
    </location>
</feature>
<dbReference type="PANTHER" id="PTHR42685">
    <property type="entry name" value="GERANYLGERANYL DIPHOSPHATE REDUCTASE"/>
    <property type="match status" value="1"/>
</dbReference>
<accession>A0A8J7HLN9</accession>
<name>A0A8J7HLN9_9NOST</name>
<dbReference type="RefSeq" id="WP_198123910.1">
    <property type="nucleotide sequence ID" value="NZ_JAECZC010000008.1"/>
</dbReference>
<dbReference type="InterPro" id="IPR011777">
    <property type="entry name" value="Geranylgeranyl_Rdtase_fam"/>
</dbReference>
<evidence type="ECO:0000313" key="3">
    <source>
        <dbReference type="Proteomes" id="UP000632766"/>
    </source>
</evidence>
<dbReference type="PANTHER" id="PTHR42685:SF22">
    <property type="entry name" value="CONDITIONED MEDIUM FACTOR RECEPTOR 1"/>
    <property type="match status" value="1"/>
</dbReference>
<organism evidence="2 3">
    <name type="scientific">Amazonocrinis nigriterrae CENA67</name>
    <dbReference type="NCBI Taxonomy" id="2794033"/>
    <lineage>
        <taxon>Bacteria</taxon>
        <taxon>Bacillati</taxon>
        <taxon>Cyanobacteriota</taxon>
        <taxon>Cyanophyceae</taxon>
        <taxon>Nostocales</taxon>
        <taxon>Nostocaceae</taxon>
        <taxon>Amazonocrinis</taxon>
        <taxon>Amazonocrinis nigriterrae</taxon>
    </lineage>
</organism>
<dbReference type="GO" id="GO:0071949">
    <property type="term" value="F:FAD binding"/>
    <property type="evidence" value="ECO:0007669"/>
    <property type="project" value="InterPro"/>
</dbReference>
<dbReference type="EMBL" id="JAECZC010000008">
    <property type="protein sequence ID" value="MBH8561913.1"/>
    <property type="molecule type" value="Genomic_DNA"/>
</dbReference>
<evidence type="ECO:0000259" key="1">
    <source>
        <dbReference type="Pfam" id="PF01494"/>
    </source>
</evidence>
<dbReference type="PRINTS" id="PR00420">
    <property type="entry name" value="RNGMNOXGNASE"/>
</dbReference>
<dbReference type="AlphaFoldDB" id="A0A8J7HLN9"/>
<dbReference type="InterPro" id="IPR002938">
    <property type="entry name" value="FAD-bd"/>
</dbReference>
<dbReference type="NCBIfam" id="TIGR02032">
    <property type="entry name" value="GG-red-SF"/>
    <property type="match status" value="1"/>
</dbReference>
<evidence type="ECO:0000313" key="2">
    <source>
        <dbReference type="EMBL" id="MBH8561913.1"/>
    </source>
</evidence>
<reference evidence="2 3" key="1">
    <citation type="journal article" date="2021" name="Int. J. Syst. Evol. Microbiol.">
        <title>Amazonocrinis nigriterrae gen. nov., sp. nov., Atlanticothrix silvestris gen. nov., sp. nov. and Dendronalium phyllosphericum gen. nov., sp. nov., nostocacean cyanobacteria from Brazilian environments.</title>
        <authorList>
            <person name="Alvarenga D.O."/>
            <person name="Andreote A.P.D."/>
            <person name="Branco L.H.Z."/>
            <person name="Delbaje E."/>
            <person name="Cruz R.B."/>
            <person name="Varani A.M."/>
            <person name="Fiore M.F."/>
        </authorList>
    </citation>
    <scope>NUCLEOTIDE SEQUENCE [LARGE SCALE GENOMIC DNA]</scope>
    <source>
        <strain evidence="2 3">CENA67</strain>
    </source>
</reference>
<protein>
    <submittedName>
        <fullName evidence="2">NAD(P)/FAD-dependent oxidoreductase</fullName>
    </submittedName>
</protein>
<comment type="caution">
    <text evidence="2">The sequence shown here is derived from an EMBL/GenBank/DDBJ whole genome shotgun (WGS) entry which is preliminary data.</text>
</comment>
<gene>
    <name evidence="2" type="ORF">I8748_06945</name>
</gene>
<keyword evidence="3" id="KW-1185">Reference proteome</keyword>
<sequence length="364" mass="39134">MKKVVVIGAGPAGAAAAMNLTKFSGIEVLLLDKATFPRRKVCGSGLSPWTLELLDEMGLGDKVRQEAYPIRAGIMGGVGGTAVELRSNYEAAVLLRSRFDTILAYEAAQQGAKLTEGVRVEELVYENGRLIGVKTNQGEIEADAAIVCNGGTSKLTTAERPGNTLRSLMGWYEGVEDINDAVEIYFDPMVKPYYGWVFPESKNRVNIGICYDASHGELNAKQRFQAFIENRLANRLKYASQIDYLVGHPIAITHKPTALVQPGTLIAGEAGNLVDPATAEGIHTALASGLLAGNFLGSVLERGAEPSLKELSPYTKLIQKKIGPRLMAGNLFLQAAKTPILDLALRFGSFKSVQNTLLWVLAGA</sequence>
<dbReference type="SUPFAM" id="SSF51905">
    <property type="entry name" value="FAD/NAD(P)-binding domain"/>
    <property type="match status" value="1"/>
</dbReference>
<dbReference type="GO" id="GO:0016628">
    <property type="term" value="F:oxidoreductase activity, acting on the CH-CH group of donors, NAD or NADP as acceptor"/>
    <property type="evidence" value="ECO:0007669"/>
    <property type="project" value="InterPro"/>
</dbReference>
<dbReference type="InterPro" id="IPR050407">
    <property type="entry name" value="Geranylgeranyl_reductase"/>
</dbReference>
<proteinExistence type="predicted"/>
<dbReference type="InterPro" id="IPR036188">
    <property type="entry name" value="FAD/NAD-bd_sf"/>
</dbReference>
<dbReference type="Proteomes" id="UP000632766">
    <property type="component" value="Unassembled WGS sequence"/>
</dbReference>
<dbReference type="Pfam" id="PF01494">
    <property type="entry name" value="FAD_binding_3"/>
    <property type="match status" value="1"/>
</dbReference>